<name>A0AAN1BJS6_RHIET</name>
<gene>
    <name evidence="1" type="ORF">NXC12_PB00155</name>
</gene>
<dbReference type="Proteomes" id="UP000194159">
    <property type="component" value="Plasmid pRetNXC12b"/>
</dbReference>
<accession>A0AAN1BJS6</accession>
<keyword evidence="1" id="KW-0614">Plasmid</keyword>
<proteinExistence type="predicted"/>
<dbReference type="EMBL" id="CP020908">
    <property type="protein sequence ID" value="ARQ12559.1"/>
    <property type="molecule type" value="Genomic_DNA"/>
</dbReference>
<evidence type="ECO:0000313" key="1">
    <source>
        <dbReference type="EMBL" id="ARQ12559.1"/>
    </source>
</evidence>
<evidence type="ECO:0000313" key="2">
    <source>
        <dbReference type="Proteomes" id="UP000194159"/>
    </source>
</evidence>
<dbReference type="AlphaFoldDB" id="A0AAN1BJS6"/>
<sequence>MLLVRGRPEKAALGLRANHCKTRDVILGLVPRIYAVPIKSLKINVFPSRNYCGQMLGTRPSMTEESLSTTEAV</sequence>
<geneLocation type="plasmid" evidence="2">
    <name>pretnxc12b</name>
</geneLocation>
<organism evidence="1 2">
    <name type="scientific">Rhizobium etli</name>
    <dbReference type="NCBI Taxonomy" id="29449"/>
    <lineage>
        <taxon>Bacteria</taxon>
        <taxon>Pseudomonadati</taxon>
        <taxon>Pseudomonadota</taxon>
        <taxon>Alphaproteobacteria</taxon>
        <taxon>Hyphomicrobiales</taxon>
        <taxon>Rhizobiaceae</taxon>
        <taxon>Rhizobium/Agrobacterium group</taxon>
        <taxon>Rhizobium</taxon>
    </lineage>
</organism>
<reference evidence="1 2" key="1">
    <citation type="submission" date="2017-04" db="EMBL/GenBank/DDBJ databases">
        <title>Complete genome sequences of Rhizobium genomic linages associated to common bean (phaseolus vulgaris).</title>
        <authorList>
            <person name="Santamaria R.I."/>
            <person name="Bustos P."/>
            <person name="Perez-Carrascal O."/>
            <person name="Martinez-Flores I."/>
            <person name="Juarez S."/>
            <person name="Lozano L."/>
            <person name="Miranda F."/>
            <person name="Vinuesa P."/>
            <person name="Martinez-Romero E."/>
            <person name="Cevallos M.A."/>
            <person name="Romero D."/>
            <person name="Davila G."/>
            <person name="Gonzalez V."/>
        </authorList>
    </citation>
    <scope>NUCLEOTIDE SEQUENCE [LARGE SCALE GENOMIC DNA]</scope>
    <source>
        <strain evidence="1 2">NXC12</strain>
        <plasmid evidence="2">pretnxc12b</plasmid>
    </source>
</reference>
<protein>
    <submittedName>
        <fullName evidence="1">Uncharacterized protein</fullName>
    </submittedName>
</protein>